<sequence length="318" mass="33810">MTRRSAASLAIPIAFGCVYFFWGSTYTAIKVGVQYLHPLVLGGVRFLIAGTLMLAFCRLRGIHIWLPWRQLGWLAVVGLLLLGGGNIGLVFSERYIASGLAALLVAVMPLYVAILSMLLPRGERLQARGWLGLALGLVGLIALLAPGLHQQGQGQNGQVLGSVIVLSAAFLWAVGSILSRELKLPVNPMVAAGWQMLAAGTASSVAAFVVSGWHQAHWTRSAAGAVGYLVTFGSLVGYTAFVWLLDHVPVPKVATYAYVNPVVAVILGGIFLGERMVSTEYAGMIAIVIAVALVTSSRIRVEDQSRKPAVAERQPVKA</sequence>
<feature type="transmembrane region" description="Helical" evidence="6">
    <location>
        <begin position="225"/>
        <end position="245"/>
    </location>
</feature>
<keyword evidence="5 6" id="KW-0472">Membrane</keyword>
<evidence type="ECO:0000256" key="3">
    <source>
        <dbReference type="ARBA" id="ARBA00022692"/>
    </source>
</evidence>
<dbReference type="InterPro" id="IPR000620">
    <property type="entry name" value="EamA_dom"/>
</dbReference>
<dbReference type="AlphaFoldDB" id="A0A7G8BII9"/>
<evidence type="ECO:0000259" key="7">
    <source>
        <dbReference type="Pfam" id="PF00892"/>
    </source>
</evidence>
<feature type="domain" description="EamA" evidence="7">
    <location>
        <begin position="18"/>
        <end position="143"/>
    </location>
</feature>
<feature type="transmembrane region" description="Helical" evidence="6">
    <location>
        <begin position="130"/>
        <end position="148"/>
    </location>
</feature>
<evidence type="ECO:0000313" key="9">
    <source>
        <dbReference type="Proteomes" id="UP000515312"/>
    </source>
</evidence>
<protein>
    <submittedName>
        <fullName evidence="8">EamA family transporter</fullName>
    </submittedName>
</protein>
<gene>
    <name evidence="8" type="ORF">H7849_25845</name>
</gene>
<feature type="transmembrane region" description="Helical" evidence="6">
    <location>
        <begin position="95"/>
        <end position="118"/>
    </location>
</feature>
<feature type="transmembrane region" description="Helical" evidence="6">
    <location>
        <begin position="71"/>
        <end position="89"/>
    </location>
</feature>
<comment type="subcellular location">
    <subcellularLocation>
        <location evidence="1">Membrane</location>
        <topology evidence="1">Multi-pass membrane protein</topology>
    </subcellularLocation>
</comment>
<keyword evidence="3 6" id="KW-0812">Transmembrane</keyword>
<dbReference type="PANTHER" id="PTHR32322">
    <property type="entry name" value="INNER MEMBRANE TRANSPORTER"/>
    <property type="match status" value="1"/>
</dbReference>
<keyword evidence="9" id="KW-1185">Reference proteome</keyword>
<organism evidence="8 9">
    <name type="scientific">Alloacidobacterium dinghuense</name>
    <dbReference type="NCBI Taxonomy" id="2763107"/>
    <lineage>
        <taxon>Bacteria</taxon>
        <taxon>Pseudomonadati</taxon>
        <taxon>Acidobacteriota</taxon>
        <taxon>Terriglobia</taxon>
        <taxon>Terriglobales</taxon>
        <taxon>Acidobacteriaceae</taxon>
        <taxon>Alloacidobacterium</taxon>
    </lineage>
</organism>
<proteinExistence type="inferred from homology"/>
<feature type="transmembrane region" description="Helical" evidence="6">
    <location>
        <begin position="257"/>
        <end position="275"/>
    </location>
</feature>
<dbReference type="GO" id="GO:0016020">
    <property type="term" value="C:membrane"/>
    <property type="evidence" value="ECO:0007669"/>
    <property type="project" value="UniProtKB-SubCell"/>
</dbReference>
<dbReference type="InterPro" id="IPR037185">
    <property type="entry name" value="EmrE-like"/>
</dbReference>
<evidence type="ECO:0000313" key="8">
    <source>
        <dbReference type="EMBL" id="QNI32359.1"/>
    </source>
</evidence>
<dbReference type="Proteomes" id="UP000515312">
    <property type="component" value="Chromosome"/>
</dbReference>
<feature type="transmembrane region" description="Helical" evidence="6">
    <location>
        <begin position="35"/>
        <end position="59"/>
    </location>
</feature>
<name>A0A7G8BII9_9BACT</name>
<accession>A0A7G8BII9</accession>
<dbReference type="SUPFAM" id="SSF103481">
    <property type="entry name" value="Multidrug resistance efflux transporter EmrE"/>
    <property type="match status" value="2"/>
</dbReference>
<evidence type="ECO:0000256" key="2">
    <source>
        <dbReference type="ARBA" id="ARBA00007362"/>
    </source>
</evidence>
<evidence type="ECO:0000256" key="6">
    <source>
        <dbReference type="SAM" id="Phobius"/>
    </source>
</evidence>
<reference evidence="8 9" key="1">
    <citation type="submission" date="2020-08" db="EMBL/GenBank/DDBJ databases">
        <title>Edaphobacter telluris sp. nov. and Acidobacterium dinghuensis sp. nov., two acidobacteria isolated from forest soil.</title>
        <authorList>
            <person name="Fu J."/>
            <person name="Qiu L."/>
        </authorList>
    </citation>
    <scope>NUCLEOTIDE SEQUENCE [LARGE SCALE GENOMIC DNA]</scope>
    <source>
        <strain evidence="8">4Y35</strain>
    </source>
</reference>
<evidence type="ECO:0000256" key="1">
    <source>
        <dbReference type="ARBA" id="ARBA00004141"/>
    </source>
</evidence>
<feature type="transmembrane region" description="Helical" evidence="6">
    <location>
        <begin position="281"/>
        <end position="299"/>
    </location>
</feature>
<dbReference type="KEGG" id="adin:H7849_25845"/>
<dbReference type="Pfam" id="PF00892">
    <property type="entry name" value="EamA"/>
    <property type="match status" value="2"/>
</dbReference>
<evidence type="ECO:0000256" key="5">
    <source>
        <dbReference type="ARBA" id="ARBA00023136"/>
    </source>
</evidence>
<dbReference type="PANTHER" id="PTHR32322:SF2">
    <property type="entry name" value="EAMA DOMAIN-CONTAINING PROTEIN"/>
    <property type="match status" value="1"/>
</dbReference>
<dbReference type="InterPro" id="IPR050638">
    <property type="entry name" value="AA-Vitamin_Transporters"/>
</dbReference>
<dbReference type="RefSeq" id="WP_186743314.1">
    <property type="nucleotide sequence ID" value="NZ_CP060394.1"/>
</dbReference>
<feature type="transmembrane region" description="Helical" evidence="6">
    <location>
        <begin position="160"/>
        <end position="178"/>
    </location>
</feature>
<dbReference type="PROSITE" id="PS51257">
    <property type="entry name" value="PROKAR_LIPOPROTEIN"/>
    <property type="match status" value="1"/>
</dbReference>
<feature type="transmembrane region" description="Helical" evidence="6">
    <location>
        <begin position="190"/>
        <end position="213"/>
    </location>
</feature>
<dbReference type="EMBL" id="CP060394">
    <property type="protein sequence ID" value="QNI32359.1"/>
    <property type="molecule type" value="Genomic_DNA"/>
</dbReference>
<feature type="domain" description="EamA" evidence="7">
    <location>
        <begin position="161"/>
        <end position="295"/>
    </location>
</feature>
<feature type="transmembrane region" description="Helical" evidence="6">
    <location>
        <begin position="7"/>
        <end position="29"/>
    </location>
</feature>
<evidence type="ECO:0000256" key="4">
    <source>
        <dbReference type="ARBA" id="ARBA00022989"/>
    </source>
</evidence>
<comment type="similarity">
    <text evidence="2">Belongs to the EamA transporter family.</text>
</comment>
<keyword evidence="4 6" id="KW-1133">Transmembrane helix</keyword>